<evidence type="ECO:0000313" key="1">
    <source>
        <dbReference type="EMBL" id="CAF4268782.1"/>
    </source>
</evidence>
<organism evidence="1 2">
    <name type="scientific">Rotaria magnacalcarata</name>
    <dbReference type="NCBI Taxonomy" id="392030"/>
    <lineage>
        <taxon>Eukaryota</taxon>
        <taxon>Metazoa</taxon>
        <taxon>Spiralia</taxon>
        <taxon>Gnathifera</taxon>
        <taxon>Rotifera</taxon>
        <taxon>Eurotatoria</taxon>
        <taxon>Bdelloidea</taxon>
        <taxon>Philodinida</taxon>
        <taxon>Philodinidae</taxon>
        <taxon>Rotaria</taxon>
    </lineage>
</organism>
<name>A0A820FRR3_9BILA</name>
<proteinExistence type="predicted"/>
<gene>
    <name evidence="1" type="ORF">OVN521_LOCUS29974</name>
</gene>
<accession>A0A820FRR3</accession>
<dbReference type="EMBL" id="CAJOBG010009562">
    <property type="protein sequence ID" value="CAF4268782.1"/>
    <property type="molecule type" value="Genomic_DNA"/>
</dbReference>
<reference evidence="1" key="1">
    <citation type="submission" date="2021-02" db="EMBL/GenBank/DDBJ databases">
        <authorList>
            <person name="Nowell W R."/>
        </authorList>
    </citation>
    <scope>NUCLEOTIDE SEQUENCE</scope>
</reference>
<comment type="caution">
    <text evidence="1">The sequence shown here is derived from an EMBL/GenBank/DDBJ whole genome shotgun (WGS) entry which is preliminary data.</text>
</comment>
<feature type="non-terminal residue" evidence="1">
    <location>
        <position position="1"/>
    </location>
</feature>
<protein>
    <submittedName>
        <fullName evidence="1">Uncharacterized protein</fullName>
    </submittedName>
</protein>
<dbReference type="AlphaFoldDB" id="A0A820FRR3"/>
<sequence>LSIGLSSEGPQLISTALHKPKYVIDCESYARDFSKIPKEFPRNICEKNYINGTRQYLLWLLIIANWNLVNAFPTTEEISPIKNSFEELRERYRRDAKNTITCDSSCTCQCSSTAAPQTIRVRVPALAVRRQVPRRQVPRRLVRVRVPALAVRQQALQQQVPRRLVPVPA</sequence>
<feature type="non-terminal residue" evidence="1">
    <location>
        <position position="169"/>
    </location>
</feature>
<evidence type="ECO:0000313" key="2">
    <source>
        <dbReference type="Proteomes" id="UP000663866"/>
    </source>
</evidence>
<keyword evidence="2" id="KW-1185">Reference proteome</keyword>
<dbReference type="Proteomes" id="UP000663866">
    <property type="component" value="Unassembled WGS sequence"/>
</dbReference>